<evidence type="ECO:0000256" key="1">
    <source>
        <dbReference type="SAM" id="MobiDB-lite"/>
    </source>
</evidence>
<feature type="transmembrane region" description="Helical" evidence="2">
    <location>
        <begin position="284"/>
        <end position="306"/>
    </location>
</feature>
<keyword evidence="2" id="KW-1133">Transmembrane helix</keyword>
<gene>
    <name evidence="4" type="ORF">B0T24DRAFT_136397</name>
</gene>
<keyword evidence="5" id="KW-1185">Reference proteome</keyword>
<dbReference type="EMBL" id="JAULSN010000002">
    <property type="protein sequence ID" value="KAK3378656.1"/>
    <property type="molecule type" value="Genomic_DNA"/>
</dbReference>
<feature type="signal peptide" evidence="3">
    <location>
        <begin position="1"/>
        <end position="17"/>
    </location>
</feature>
<keyword evidence="3" id="KW-0732">Signal</keyword>
<evidence type="ECO:0000313" key="5">
    <source>
        <dbReference type="Proteomes" id="UP001287356"/>
    </source>
</evidence>
<reference evidence="4" key="1">
    <citation type="journal article" date="2023" name="Mol. Phylogenet. Evol.">
        <title>Genome-scale phylogeny and comparative genomics of the fungal order Sordariales.</title>
        <authorList>
            <person name="Hensen N."/>
            <person name="Bonometti L."/>
            <person name="Westerberg I."/>
            <person name="Brannstrom I.O."/>
            <person name="Guillou S."/>
            <person name="Cros-Aarteil S."/>
            <person name="Calhoun S."/>
            <person name="Haridas S."/>
            <person name="Kuo A."/>
            <person name="Mondo S."/>
            <person name="Pangilinan J."/>
            <person name="Riley R."/>
            <person name="LaButti K."/>
            <person name="Andreopoulos B."/>
            <person name="Lipzen A."/>
            <person name="Chen C."/>
            <person name="Yan M."/>
            <person name="Daum C."/>
            <person name="Ng V."/>
            <person name="Clum A."/>
            <person name="Steindorff A."/>
            <person name="Ohm R.A."/>
            <person name="Martin F."/>
            <person name="Silar P."/>
            <person name="Natvig D.O."/>
            <person name="Lalanne C."/>
            <person name="Gautier V."/>
            <person name="Ament-Velasquez S.L."/>
            <person name="Kruys A."/>
            <person name="Hutchinson M.I."/>
            <person name="Powell A.J."/>
            <person name="Barry K."/>
            <person name="Miller A.N."/>
            <person name="Grigoriev I.V."/>
            <person name="Debuchy R."/>
            <person name="Gladieux P."/>
            <person name="Hiltunen Thoren M."/>
            <person name="Johannesson H."/>
        </authorList>
    </citation>
    <scope>NUCLEOTIDE SEQUENCE</scope>
    <source>
        <strain evidence="4">CBS 958.72</strain>
    </source>
</reference>
<evidence type="ECO:0000256" key="2">
    <source>
        <dbReference type="SAM" id="Phobius"/>
    </source>
</evidence>
<proteinExistence type="predicted"/>
<feature type="compositionally biased region" description="Basic and acidic residues" evidence="1">
    <location>
        <begin position="214"/>
        <end position="224"/>
    </location>
</feature>
<feature type="compositionally biased region" description="Low complexity" evidence="1">
    <location>
        <begin position="225"/>
        <end position="262"/>
    </location>
</feature>
<evidence type="ECO:0000313" key="4">
    <source>
        <dbReference type="EMBL" id="KAK3378656.1"/>
    </source>
</evidence>
<feature type="chain" id="PRO_5042167205" evidence="3">
    <location>
        <begin position="18"/>
        <end position="338"/>
    </location>
</feature>
<name>A0AAE0NCI3_9PEZI</name>
<dbReference type="AlphaFoldDB" id="A0AAE0NCI3"/>
<evidence type="ECO:0000256" key="3">
    <source>
        <dbReference type="SAM" id="SignalP"/>
    </source>
</evidence>
<reference evidence="4" key="2">
    <citation type="submission" date="2023-06" db="EMBL/GenBank/DDBJ databases">
        <authorList>
            <consortium name="Lawrence Berkeley National Laboratory"/>
            <person name="Haridas S."/>
            <person name="Hensen N."/>
            <person name="Bonometti L."/>
            <person name="Westerberg I."/>
            <person name="Brannstrom I.O."/>
            <person name="Guillou S."/>
            <person name="Cros-Aarteil S."/>
            <person name="Calhoun S."/>
            <person name="Kuo A."/>
            <person name="Mondo S."/>
            <person name="Pangilinan J."/>
            <person name="Riley R."/>
            <person name="Labutti K."/>
            <person name="Andreopoulos B."/>
            <person name="Lipzen A."/>
            <person name="Chen C."/>
            <person name="Yanf M."/>
            <person name="Daum C."/>
            <person name="Ng V."/>
            <person name="Clum A."/>
            <person name="Steindorff A."/>
            <person name="Ohm R."/>
            <person name="Martin F."/>
            <person name="Silar P."/>
            <person name="Natvig D."/>
            <person name="Lalanne C."/>
            <person name="Gautier V."/>
            <person name="Ament-Velasquez S.L."/>
            <person name="Kruys A."/>
            <person name="Hutchinson M.I."/>
            <person name="Powell A.J."/>
            <person name="Barry K."/>
            <person name="Miller A.N."/>
            <person name="Grigoriev I.V."/>
            <person name="Debuchy R."/>
            <person name="Gladieux P."/>
            <person name="Thoren M.H."/>
            <person name="Johannesson H."/>
        </authorList>
    </citation>
    <scope>NUCLEOTIDE SEQUENCE</scope>
    <source>
        <strain evidence="4">CBS 958.72</strain>
    </source>
</reference>
<sequence>MFLLLLVAAVALSLASALTTAVHGGGGDPTWSPQARDAVVPRGDSEHVVLADCKAPKNHYFESSQMAYFAGPPDSSPNAITNVTYGKQQAWAGAGKITGVFPDKAAFSVEIPAAVEEGQFAGNAYNGYWAFACYARFMEALYTTKDGTVCNGVYDCDHVNPPATTSVSTPSPTMSTLPPILPIASTTPSPTPTPTPTTLLTSILFSAPPPALKTDGKAQGDDAHTSSGGLSGSRTTGPSSSSSTGPSSSSSTTASSPTATSTNTDSRDAPDTSNSRSLNLDQKIALGVGIASGASTLIAAVLALLFPKNKAPGSGQGRRHFRYSSTETKKKRVSISWV</sequence>
<keyword evidence="2" id="KW-0472">Membrane</keyword>
<accession>A0AAE0NCI3</accession>
<organism evidence="4 5">
    <name type="scientific">Lasiosphaeria ovina</name>
    <dbReference type="NCBI Taxonomy" id="92902"/>
    <lineage>
        <taxon>Eukaryota</taxon>
        <taxon>Fungi</taxon>
        <taxon>Dikarya</taxon>
        <taxon>Ascomycota</taxon>
        <taxon>Pezizomycotina</taxon>
        <taxon>Sordariomycetes</taxon>
        <taxon>Sordariomycetidae</taxon>
        <taxon>Sordariales</taxon>
        <taxon>Lasiosphaeriaceae</taxon>
        <taxon>Lasiosphaeria</taxon>
    </lineage>
</organism>
<keyword evidence="2" id="KW-0812">Transmembrane</keyword>
<comment type="caution">
    <text evidence="4">The sequence shown here is derived from an EMBL/GenBank/DDBJ whole genome shotgun (WGS) entry which is preliminary data.</text>
</comment>
<feature type="region of interest" description="Disordered" evidence="1">
    <location>
        <begin position="164"/>
        <end position="276"/>
    </location>
</feature>
<protein>
    <submittedName>
        <fullName evidence="4">Uncharacterized protein</fullName>
    </submittedName>
</protein>
<dbReference type="Proteomes" id="UP001287356">
    <property type="component" value="Unassembled WGS sequence"/>
</dbReference>
<feature type="compositionally biased region" description="Low complexity" evidence="1">
    <location>
        <begin position="164"/>
        <end position="188"/>
    </location>
</feature>